<comment type="similarity">
    <text evidence="1">Belongs to the sigma-54 factor family.</text>
</comment>
<reference evidence="11 12" key="1">
    <citation type="submission" date="2016-08" db="EMBL/GenBank/DDBJ databases">
        <title>Identification and validation of antigenic proteins from Pajaroellobacter abortibovis using de-novo genome sequence assembly and reverse vaccinology.</title>
        <authorList>
            <person name="Welly B.T."/>
            <person name="Miller M.R."/>
            <person name="Stott J.L."/>
            <person name="Blanchard M.T."/>
            <person name="Islas-Trejo A.D."/>
            <person name="O'Rourke S.M."/>
            <person name="Young A.E."/>
            <person name="Medrano J.F."/>
            <person name="Van Eenennaam A.L."/>
        </authorList>
    </citation>
    <scope>NUCLEOTIDE SEQUENCE [LARGE SCALE GENOMIC DNA]</scope>
    <source>
        <strain evidence="11 12">BTF92-0548A/99-0131</strain>
    </source>
</reference>
<keyword evidence="8" id="KW-0804">Transcription</keyword>
<evidence type="ECO:0000313" key="11">
    <source>
        <dbReference type="EMBL" id="APS00900.1"/>
    </source>
</evidence>
<dbReference type="Proteomes" id="UP000185544">
    <property type="component" value="Chromosome"/>
</dbReference>
<dbReference type="GO" id="GO:0000428">
    <property type="term" value="C:DNA-directed RNA polymerase complex"/>
    <property type="evidence" value="ECO:0007669"/>
    <property type="project" value="UniProtKB-KW"/>
</dbReference>
<evidence type="ECO:0000256" key="7">
    <source>
        <dbReference type="ARBA" id="ARBA00023125"/>
    </source>
</evidence>
<dbReference type="STRING" id="1882918.BCY86_05070"/>
<dbReference type="AlphaFoldDB" id="A0A1L6MZH8"/>
<keyword evidence="6" id="KW-0731">Sigma factor</keyword>
<dbReference type="PIRSF" id="PIRSF000774">
    <property type="entry name" value="RpoN"/>
    <property type="match status" value="1"/>
</dbReference>
<dbReference type="InterPro" id="IPR038709">
    <property type="entry name" value="RpoN_core-bd_sf"/>
</dbReference>
<evidence type="ECO:0000256" key="4">
    <source>
        <dbReference type="ARBA" id="ARBA00022695"/>
    </source>
</evidence>
<dbReference type="KEGG" id="pabo:BCY86_05070"/>
<dbReference type="GO" id="GO:0001216">
    <property type="term" value="F:DNA-binding transcription activator activity"/>
    <property type="evidence" value="ECO:0007669"/>
    <property type="project" value="InterPro"/>
</dbReference>
<name>A0A1L6MZH8_9BACT</name>
<dbReference type="PANTHER" id="PTHR32248">
    <property type="entry name" value="RNA POLYMERASE SIGMA-54 FACTOR"/>
    <property type="match status" value="1"/>
</dbReference>
<keyword evidence="4" id="KW-0548">Nucleotidyltransferase</keyword>
<evidence type="ECO:0000313" key="12">
    <source>
        <dbReference type="Proteomes" id="UP000185544"/>
    </source>
</evidence>
<dbReference type="InterPro" id="IPR007046">
    <property type="entry name" value="RNA_pol_sigma_54_core-bd"/>
</dbReference>
<evidence type="ECO:0000256" key="5">
    <source>
        <dbReference type="ARBA" id="ARBA00023015"/>
    </source>
</evidence>
<dbReference type="Pfam" id="PF04963">
    <property type="entry name" value="Sigma54_CBD"/>
    <property type="match status" value="1"/>
</dbReference>
<organism evidence="11 12">
    <name type="scientific">Pajaroellobacter abortibovis</name>
    <dbReference type="NCBI Taxonomy" id="1882918"/>
    <lineage>
        <taxon>Bacteria</taxon>
        <taxon>Pseudomonadati</taxon>
        <taxon>Myxococcota</taxon>
        <taxon>Polyangia</taxon>
        <taxon>Polyangiales</taxon>
        <taxon>Polyangiaceae</taxon>
    </lineage>
</organism>
<keyword evidence="5" id="KW-0805">Transcription regulation</keyword>
<evidence type="ECO:0000256" key="8">
    <source>
        <dbReference type="ARBA" id="ARBA00023163"/>
    </source>
</evidence>
<dbReference type="GO" id="GO:0016987">
    <property type="term" value="F:sigma factor activity"/>
    <property type="evidence" value="ECO:0007669"/>
    <property type="project" value="UniProtKB-KW"/>
</dbReference>
<keyword evidence="3" id="KW-0808">Transferase</keyword>
<evidence type="ECO:0000259" key="10">
    <source>
        <dbReference type="Pfam" id="PF04963"/>
    </source>
</evidence>
<dbReference type="GO" id="GO:0003677">
    <property type="term" value="F:DNA binding"/>
    <property type="evidence" value="ECO:0007669"/>
    <property type="project" value="UniProtKB-KW"/>
</dbReference>
<evidence type="ECO:0000256" key="3">
    <source>
        <dbReference type="ARBA" id="ARBA00022679"/>
    </source>
</evidence>
<protein>
    <submittedName>
        <fullName evidence="11">RNA polymerase sigma-54 factor</fullName>
    </submittedName>
</protein>
<dbReference type="Pfam" id="PF00309">
    <property type="entry name" value="Sigma54_AID"/>
    <property type="match status" value="1"/>
</dbReference>
<proteinExistence type="inferred from homology"/>
<dbReference type="Gene3D" id="1.10.10.60">
    <property type="entry name" value="Homeodomain-like"/>
    <property type="match status" value="1"/>
</dbReference>
<dbReference type="EMBL" id="CP016908">
    <property type="protein sequence ID" value="APS00900.1"/>
    <property type="molecule type" value="Genomic_DNA"/>
</dbReference>
<dbReference type="PRINTS" id="PR00045">
    <property type="entry name" value="SIGMA54FCT"/>
</dbReference>
<dbReference type="InterPro" id="IPR000394">
    <property type="entry name" value="RNA_pol_sigma_54"/>
</dbReference>
<dbReference type="PROSITE" id="PS00717">
    <property type="entry name" value="SIGMA54_1"/>
    <property type="match status" value="1"/>
</dbReference>
<dbReference type="GO" id="GO:0016779">
    <property type="term" value="F:nucleotidyltransferase activity"/>
    <property type="evidence" value="ECO:0007669"/>
    <property type="project" value="UniProtKB-KW"/>
</dbReference>
<keyword evidence="7" id="KW-0238">DNA-binding</keyword>
<gene>
    <name evidence="11" type="ORF">BCY86_05070</name>
</gene>
<evidence type="ECO:0000256" key="2">
    <source>
        <dbReference type="ARBA" id="ARBA00022478"/>
    </source>
</evidence>
<dbReference type="NCBIfam" id="TIGR02395">
    <property type="entry name" value="rpoN_sigma"/>
    <property type="match status" value="1"/>
</dbReference>
<evidence type="ECO:0000256" key="1">
    <source>
        <dbReference type="ARBA" id="ARBA00008798"/>
    </source>
</evidence>
<dbReference type="OrthoDB" id="9814402at2"/>
<evidence type="ECO:0000256" key="6">
    <source>
        <dbReference type="ARBA" id="ARBA00023082"/>
    </source>
</evidence>
<dbReference type="PANTHER" id="PTHR32248:SF4">
    <property type="entry name" value="RNA POLYMERASE SIGMA-54 FACTOR"/>
    <property type="match status" value="1"/>
</dbReference>
<dbReference type="Gene3D" id="1.10.10.1330">
    <property type="entry name" value="RNA polymerase sigma-54 factor, core-binding domain"/>
    <property type="match status" value="1"/>
</dbReference>
<evidence type="ECO:0000259" key="9">
    <source>
        <dbReference type="Pfam" id="PF04552"/>
    </source>
</evidence>
<keyword evidence="2" id="KW-0240">DNA-directed RNA polymerase</keyword>
<accession>A0A1L6MZH8</accession>
<sequence>MLMEIKQHLKLSQQLVMTPQLQQAIRLLQLSRLDLIDEIKKELDANPILSDEETESYTTDLYHVEGNGVSLASMAERLGSSSIERRIEHKQIQAIDWEQLLENQTLQKIPEYRSRFEDPPTTELLTNPADALIDHLRFQLQLSDFIEEERYFAELVLGNLDDDGFLDLKGIERENGERTSDLTVEDLAQEAGLHPEDAHEVLAIMQRWDPIGCCTSSLTEYLQVQAEVLGYDEIEQVILKKHLHHLEKHHYQVIAKDLKVPIERIYEAVKEIRKLNFRPAQNFTREEQKNITLIPDVYVISDGGKWIVLDNDRGIQRLHINNTMVKQILDDPQHHQQAHTKNFICEKVRNAQWLIRSIEQRRKTIIKVTQCIVEKQLDFFEYGIAYLKPLVLRDIAEAIGMHESTVSRVTANKYVHTPQGIFELRYFFNSSIRRTAEENIASESVKQAIKKMIEEEDKSNPLSDQQLVELLSKRQGIQIARRTIAKYRDMLGILASSHRKRVF</sequence>
<feature type="domain" description="RNA polymerase sigma factor 54 core-binding" evidence="10">
    <location>
        <begin position="129"/>
        <end position="323"/>
    </location>
</feature>
<feature type="domain" description="RNA polymerase sigma factor 54 DNA-binding" evidence="9">
    <location>
        <begin position="342"/>
        <end position="501"/>
    </location>
</feature>
<dbReference type="PROSITE" id="PS50044">
    <property type="entry name" value="SIGMA54_3"/>
    <property type="match status" value="1"/>
</dbReference>
<keyword evidence="12" id="KW-1185">Reference proteome</keyword>
<dbReference type="GO" id="GO:0006352">
    <property type="term" value="P:DNA-templated transcription initiation"/>
    <property type="evidence" value="ECO:0007669"/>
    <property type="project" value="InterPro"/>
</dbReference>
<dbReference type="PROSITE" id="PS00718">
    <property type="entry name" value="SIGMA54_2"/>
    <property type="match status" value="1"/>
</dbReference>
<dbReference type="InterPro" id="IPR007634">
    <property type="entry name" value="RNA_pol_sigma_54_DNA-bd"/>
</dbReference>
<dbReference type="Pfam" id="PF04552">
    <property type="entry name" value="Sigma54_DBD"/>
    <property type="match status" value="1"/>
</dbReference>